<keyword evidence="10" id="KW-1185">Reference proteome</keyword>
<name>A0A0X8HE49_9GAMM</name>
<dbReference type="RefSeq" id="WP_066448130.1">
    <property type="nucleotide sequence ID" value="NZ_CP014226.1"/>
</dbReference>
<feature type="transmembrane region" description="Helical" evidence="8">
    <location>
        <begin position="60"/>
        <end position="80"/>
    </location>
</feature>
<dbReference type="Pfam" id="PF04066">
    <property type="entry name" value="MrpF_PhaF"/>
    <property type="match status" value="1"/>
</dbReference>
<dbReference type="PANTHER" id="PTHR34702">
    <property type="entry name" value="NA(+)/H(+) ANTIPORTER SUBUNIT F1"/>
    <property type="match status" value="1"/>
</dbReference>
<dbReference type="Proteomes" id="UP000063387">
    <property type="component" value="Chromosome"/>
</dbReference>
<keyword evidence="7 8" id="KW-0472">Membrane</keyword>
<accession>A0A0X8HE49</accession>
<organism evidence="9 10">
    <name type="scientific">Halomonas chromatireducens</name>
    <dbReference type="NCBI Taxonomy" id="507626"/>
    <lineage>
        <taxon>Bacteria</taxon>
        <taxon>Pseudomonadati</taxon>
        <taxon>Pseudomonadota</taxon>
        <taxon>Gammaproteobacteria</taxon>
        <taxon>Oceanospirillales</taxon>
        <taxon>Halomonadaceae</taxon>
        <taxon>Halomonas</taxon>
    </lineage>
</organism>
<evidence type="ECO:0000313" key="9">
    <source>
        <dbReference type="EMBL" id="AMD00973.1"/>
    </source>
</evidence>
<keyword evidence="3" id="KW-0813">Transport</keyword>
<dbReference type="EMBL" id="CP014226">
    <property type="protein sequence ID" value="AMD00973.1"/>
    <property type="molecule type" value="Genomic_DNA"/>
</dbReference>
<gene>
    <name evidence="9" type="ORF">LOKO_01905</name>
</gene>
<dbReference type="GO" id="GO:0015385">
    <property type="term" value="F:sodium:proton antiporter activity"/>
    <property type="evidence" value="ECO:0007669"/>
    <property type="project" value="TreeGrafter"/>
</dbReference>
<dbReference type="KEGG" id="hco:LOKO_01905"/>
<reference evidence="9 10" key="1">
    <citation type="journal article" date="2016" name="Genome Announc.">
        <title>Draft Genome Sequence of 'Halomonas chromatireducens' Strain AGD 8-3, a Haloalkaliphilic Chromate- and Selenite-Reducing Gammaproteobacterium.</title>
        <authorList>
            <person name="Sharko F.S."/>
            <person name="Shapovalova A.A."/>
            <person name="Tsygankova S.V."/>
            <person name="Komova A.V."/>
            <person name="Boulygina E.S."/>
            <person name="Teslyuk A.B."/>
            <person name="Gotovtsev P.M."/>
            <person name="Namsaraev Z.B."/>
            <person name="Khijniak T.V."/>
            <person name="Nedoluzhko A.V."/>
            <person name="Vasilov R.G."/>
        </authorList>
    </citation>
    <scope>NUCLEOTIDE SEQUENCE [LARGE SCALE GENOMIC DNA]</scope>
    <source>
        <strain evidence="9 10">AGD 8-3</strain>
    </source>
</reference>
<dbReference type="OrthoDB" id="6170784at2"/>
<evidence type="ECO:0000256" key="5">
    <source>
        <dbReference type="ARBA" id="ARBA00022692"/>
    </source>
</evidence>
<protein>
    <submittedName>
        <fullName evidence="9">Putative monovalent cation/H+ antiporter subunit F</fullName>
    </submittedName>
</protein>
<evidence type="ECO:0000256" key="1">
    <source>
        <dbReference type="ARBA" id="ARBA00004651"/>
    </source>
</evidence>
<evidence type="ECO:0000256" key="7">
    <source>
        <dbReference type="ARBA" id="ARBA00023136"/>
    </source>
</evidence>
<evidence type="ECO:0000256" key="4">
    <source>
        <dbReference type="ARBA" id="ARBA00022475"/>
    </source>
</evidence>
<evidence type="ECO:0000313" key="10">
    <source>
        <dbReference type="Proteomes" id="UP000063387"/>
    </source>
</evidence>
<dbReference type="PANTHER" id="PTHR34702:SF1">
    <property type="entry name" value="NA(+)_H(+) ANTIPORTER SUBUNIT F"/>
    <property type="match status" value="1"/>
</dbReference>
<sequence>MTTYLYAVGAALLLANAGVGAWRILRGPTSADRMLAAEMITTSAIAVLLLLSIVSDQSALVDVALLFALLAAVAMANFVTRTWTLLRDDKDTREEAGHD</sequence>
<evidence type="ECO:0000256" key="3">
    <source>
        <dbReference type="ARBA" id="ARBA00022448"/>
    </source>
</evidence>
<dbReference type="GO" id="GO:0005886">
    <property type="term" value="C:plasma membrane"/>
    <property type="evidence" value="ECO:0007669"/>
    <property type="project" value="UniProtKB-SubCell"/>
</dbReference>
<comment type="subcellular location">
    <subcellularLocation>
        <location evidence="1">Cell membrane</location>
        <topology evidence="1">Multi-pass membrane protein</topology>
    </subcellularLocation>
</comment>
<dbReference type="AlphaFoldDB" id="A0A0X8HE49"/>
<keyword evidence="6 8" id="KW-1133">Transmembrane helix</keyword>
<dbReference type="InterPro" id="IPR007208">
    <property type="entry name" value="MrpF/PhaF-like"/>
</dbReference>
<evidence type="ECO:0000256" key="2">
    <source>
        <dbReference type="ARBA" id="ARBA00009212"/>
    </source>
</evidence>
<evidence type="ECO:0000256" key="8">
    <source>
        <dbReference type="SAM" id="Phobius"/>
    </source>
</evidence>
<comment type="similarity">
    <text evidence="2">Belongs to the CPA3 antiporters (TC 2.A.63) subunit F family.</text>
</comment>
<evidence type="ECO:0000256" key="6">
    <source>
        <dbReference type="ARBA" id="ARBA00022989"/>
    </source>
</evidence>
<dbReference type="PATRIC" id="fig|507626.3.peg.1901"/>
<feature type="transmembrane region" description="Helical" evidence="8">
    <location>
        <begin position="6"/>
        <end position="25"/>
    </location>
</feature>
<keyword evidence="4" id="KW-1003">Cell membrane</keyword>
<feature type="transmembrane region" description="Helical" evidence="8">
    <location>
        <begin position="34"/>
        <end position="54"/>
    </location>
</feature>
<proteinExistence type="inferred from homology"/>
<dbReference type="STRING" id="507626.LOKO_01905"/>
<reference evidence="9 10" key="2">
    <citation type="submission" date="2016-02" db="EMBL/GenBank/DDBJ databases">
        <authorList>
            <person name="Wen L."/>
            <person name="He K."/>
            <person name="Yang H."/>
        </authorList>
    </citation>
    <scope>NUCLEOTIDE SEQUENCE [LARGE SCALE GENOMIC DNA]</scope>
    <source>
        <strain evidence="9 10">AGD 8-3</strain>
    </source>
</reference>
<keyword evidence="5 8" id="KW-0812">Transmembrane</keyword>